<dbReference type="AlphaFoldDB" id="A0A8H5EUH0"/>
<feature type="compositionally biased region" description="Polar residues" evidence="1">
    <location>
        <begin position="1"/>
        <end position="12"/>
    </location>
</feature>
<accession>A0A8H5EUH0</accession>
<evidence type="ECO:0000256" key="1">
    <source>
        <dbReference type="SAM" id="MobiDB-lite"/>
    </source>
</evidence>
<dbReference type="OrthoDB" id="2269034at2759"/>
<gene>
    <name evidence="2" type="ORF">D9619_003735</name>
</gene>
<evidence type="ECO:0000313" key="2">
    <source>
        <dbReference type="EMBL" id="KAF5312463.1"/>
    </source>
</evidence>
<feature type="region of interest" description="Disordered" evidence="1">
    <location>
        <begin position="1"/>
        <end position="22"/>
    </location>
</feature>
<evidence type="ECO:0000313" key="3">
    <source>
        <dbReference type="Proteomes" id="UP000567179"/>
    </source>
</evidence>
<dbReference type="EMBL" id="JAACJJ010000056">
    <property type="protein sequence ID" value="KAF5312463.1"/>
    <property type="molecule type" value="Genomic_DNA"/>
</dbReference>
<sequence length="574" mass="64889">MSTTPSLYQSVGISPDRSQLPCRQPSPSASLCEDCARVDDWDAKIAAAEISLLEMKQARQKALTEANYRHDVLMSRFPLEICSEIFRQCLPSVELTHQQNSMPLVLSAVSRRWRALSHSMPDLWATMGLRVSTRNDYRSNIQAEVAQDWIGRSRQLPLTVVIDISLSVDPQGVYFPAVIAAVNQQSCRLAYLWMRVPGNLLDRVNFEKHGAQKLLQLTVHSLGAIKHGPRFVSCAPICLNVSINNPWNLFKRYGILTDNLTEAHLIGIQWQDLMEIFQNSRRLRSCSIHGSLRGASPWEPWIGPNQIKPPTIVHDTLQSLHLSEQRSIFIFTILMELLTLPSLTELRFSSEGGHNEVNIRDFSDQLQAHIDRSASKLAVLALCNFNFPNFDEEPLYTPISALVRAVGPTIRRVIIEPSANTRFQEPARLIRSIVDCGVPLPLLESLQVYGPPKWWMHMLRRLTIVGEEFYTETGLGRTIQLTLNARKCSGWWANTLNELIGLQRTHSEDYDEDDEYAGAHDDFPPLSIEDIDKLVSSITAHPPRFLLRVFTTKEGISMDVCPQVIENLLGISNE</sequence>
<proteinExistence type="predicted"/>
<evidence type="ECO:0008006" key="4">
    <source>
        <dbReference type="Google" id="ProtNLM"/>
    </source>
</evidence>
<organism evidence="2 3">
    <name type="scientific">Psilocybe cf. subviscida</name>
    <dbReference type="NCBI Taxonomy" id="2480587"/>
    <lineage>
        <taxon>Eukaryota</taxon>
        <taxon>Fungi</taxon>
        <taxon>Dikarya</taxon>
        <taxon>Basidiomycota</taxon>
        <taxon>Agaricomycotina</taxon>
        <taxon>Agaricomycetes</taxon>
        <taxon>Agaricomycetidae</taxon>
        <taxon>Agaricales</taxon>
        <taxon>Agaricineae</taxon>
        <taxon>Strophariaceae</taxon>
        <taxon>Psilocybe</taxon>
    </lineage>
</organism>
<keyword evidence="3" id="KW-1185">Reference proteome</keyword>
<name>A0A8H5EUH0_9AGAR</name>
<reference evidence="2 3" key="1">
    <citation type="journal article" date="2020" name="ISME J.">
        <title>Uncovering the hidden diversity of litter-decomposition mechanisms in mushroom-forming fungi.</title>
        <authorList>
            <person name="Floudas D."/>
            <person name="Bentzer J."/>
            <person name="Ahren D."/>
            <person name="Johansson T."/>
            <person name="Persson P."/>
            <person name="Tunlid A."/>
        </authorList>
    </citation>
    <scope>NUCLEOTIDE SEQUENCE [LARGE SCALE GENOMIC DNA]</scope>
    <source>
        <strain evidence="2 3">CBS 101986</strain>
    </source>
</reference>
<comment type="caution">
    <text evidence="2">The sequence shown here is derived from an EMBL/GenBank/DDBJ whole genome shotgun (WGS) entry which is preliminary data.</text>
</comment>
<protein>
    <recommendedName>
        <fullName evidence="4">F-box domain-containing protein</fullName>
    </recommendedName>
</protein>
<dbReference type="Proteomes" id="UP000567179">
    <property type="component" value="Unassembled WGS sequence"/>
</dbReference>